<sequence length="84" mass="9493">LLATIAVFLVCLFVLCVCVCLVLCCLLPLLQSQYVFAAALLLIICFWFVVATSPLTTFTVYLICFYIPCFLLHLYTFSILQLTQ</sequence>
<dbReference type="EMBL" id="AB027021">
    <property type="protein sequence ID" value="BAA90740.1"/>
    <property type="molecule type" value="Genomic_DNA"/>
</dbReference>
<evidence type="ECO:0000313" key="3">
    <source>
        <dbReference type="EMBL" id="BAA90740.1"/>
    </source>
</evidence>
<keyword evidence="1" id="KW-0244">Early protein</keyword>
<feature type="transmembrane region" description="Helical" evidence="2">
    <location>
        <begin position="6"/>
        <end position="27"/>
    </location>
</feature>
<keyword evidence="2" id="KW-1133">Transmembrane helix</keyword>
<gene>
    <name evidence="3" type="primary">E5</name>
</gene>
<evidence type="ECO:0000256" key="2">
    <source>
        <dbReference type="SAM" id="Phobius"/>
    </source>
</evidence>
<feature type="transmembrane region" description="Helical" evidence="2">
    <location>
        <begin position="34"/>
        <end position="52"/>
    </location>
</feature>
<keyword evidence="2" id="KW-0472">Membrane</keyword>
<organism evidence="3 4">
    <name type="scientific">Human papillomavirus 82</name>
    <dbReference type="NCBI Taxonomy" id="129724"/>
    <lineage>
        <taxon>Viruses</taxon>
        <taxon>Monodnaviria</taxon>
        <taxon>Shotokuvirae</taxon>
        <taxon>Cossaviricota</taxon>
        <taxon>Papovaviricetes</taxon>
        <taxon>Zurhausenvirales</taxon>
        <taxon>Papillomaviridae</taxon>
        <taxon>Firstpapillomavirinae</taxon>
        <taxon>Alphapapillomavirus</taxon>
        <taxon>Alphapapillomavirus 5</taxon>
    </lineage>
</organism>
<protein>
    <submittedName>
        <fullName evidence="3">E5 protein</fullName>
    </submittedName>
</protein>
<feature type="transmembrane region" description="Helical" evidence="2">
    <location>
        <begin position="58"/>
        <end position="80"/>
    </location>
</feature>
<evidence type="ECO:0000313" key="4">
    <source>
        <dbReference type="Proteomes" id="UP000145193"/>
    </source>
</evidence>
<dbReference type="Proteomes" id="UP000145193">
    <property type="component" value="Segment"/>
</dbReference>
<accession>Q9IR54</accession>
<dbReference type="TCDB" id="1.A.97.1.2">
    <property type="family name" value="the human papillomavirus type 16 e5 viroporin (hpv-e5) family"/>
</dbReference>
<reference evidence="3 4" key="1">
    <citation type="journal article" date="2000" name="Clin. Diagn. Lab. Immunol.">
        <title>Molecular cloning and nucleotide sequence analysis of a novel human papillomavirus (type 82) associated with vaginal intraepithelial neoplasia.</title>
        <authorList>
            <person name="Kino N."/>
            <person name="Sata T."/>
            <person name="Sato Y."/>
            <person name="Sugase M."/>
            <person name="Matsukura T."/>
        </authorList>
    </citation>
    <scope>NUCLEOTIDE SEQUENCE [LARGE SCALE GENOMIC DNA]</scope>
</reference>
<name>Q9IR54_HPV82</name>
<organismHost>
    <name type="scientific">Homo sapiens</name>
    <name type="common">Human</name>
    <dbReference type="NCBI Taxonomy" id="9606"/>
</organismHost>
<evidence type="ECO:0000256" key="1">
    <source>
        <dbReference type="ARBA" id="ARBA00022518"/>
    </source>
</evidence>
<dbReference type="Pfam" id="PF03025">
    <property type="entry name" value="Papilloma_E5"/>
    <property type="match status" value="1"/>
</dbReference>
<feature type="non-terminal residue" evidence="3">
    <location>
        <position position="1"/>
    </location>
</feature>
<proteinExistence type="predicted"/>
<keyword evidence="2" id="KW-0812">Transmembrane</keyword>
<dbReference type="InterPro" id="IPR004270">
    <property type="entry name" value="Papilloma_E5_alpha"/>
</dbReference>